<keyword evidence="8" id="KW-0677">Repeat</keyword>
<feature type="domain" description="SRCR" evidence="18">
    <location>
        <begin position="319"/>
        <end position="419"/>
    </location>
</feature>
<dbReference type="GeneTree" id="ENSGT00940000157042"/>
<evidence type="ECO:0000256" key="2">
    <source>
        <dbReference type="ARBA" id="ARBA00004239"/>
    </source>
</evidence>
<dbReference type="EMBL" id="AFYH01108953">
    <property type="status" value="NOT_ANNOTATED_CDS"/>
    <property type="molecule type" value="Genomic_DNA"/>
</dbReference>
<evidence type="ECO:0000259" key="18">
    <source>
        <dbReference type="PROSITE" id="PS50287"/>
    </source>
</evidence>
<name>H3ANG9_LATCH</name>
<sequence length="765" mass="85323">TMKFAPSQLHWLLVFLLPFFAVSQTVPRQTGSQTSSSRIQLRLTGVGSRPNEGRVEVLHEGKWGTICDDDFSIHAAGVVCRELGFGGAVAWSHSAKYGQGDGPIWLDNVQCAGTESSVAECASNGWGVSDCKHTEDVGVLCSEQRLPNFNSIRSPTNLVVEGGIRIEDVRIKPLLARTKVKIPVTEGVVEVKHDGKWKQICDVNWTMNNTRVVCGMLGFPGEVPHNRKIYSKICTIHKKNPATRLSLFANKRSFWVHKIRCLGNEPHLSSCQAQLSAAKKKPHCKNGMHAVVSCVSGPEFSEDGTDGNRKVFRDEESLVRLKAGAQRGEGRVEVLKAGKWGTVCDYDWNMVSASVVCRELGYGTAREAVVGSLLGQGVGPIHMSEVQCSGFENSITECHFQDAGQSLCSHFQDAAVRCNIPQMGYHQKIRLAGGRTPNEGRVEVLMEVNGVEKWGAVCSDNWGLNEAMVVCRQLRFGFANHAIKETWYWAGNPVANQFVLSGSRCSGTELSIQQCPHHSVVHCPRGGKRFAAGVSCTENSPDLVLNAGLVQETAYLEDRPLDMLYCAHEENCLSKSANDMRWPEGHRRLLRFSTLIHNAGRADFRPRNGRHTWIWHQCHRHYHSIEVFTHYDLLTLNGSKVAEGHKASFCLEDTNCPAAGLHRRYGCANFGEQGITMGCYDTYRHDIDCQWIDITDVPPGEYVFQVIVNPDQEMAESDFTNNAMRCRCKYDGHRIWMFGCHTADAYSTEIEELFEHQRRLLNNQI</sequence>
<dbReference type="GO" id="GO:0016020">
    <property type="term" value="C:membrane"/>
    <property type="evidence" value="ECO:0007669"/>
    <property type="project" value="InterPro"/>
</dbReference>
<dbReference type="PANTHER" id="PTHR45817:SF5">
    <property type="entry name" value="LYSYL OXIDASE HOMOLOG 4"/>
    <property type="match status" value="1"/>
</dbReference>
<dbReference type="AlphaFoldDB" id="H3ANG9"/>
<comment type="caution">
    <text evidence="16">Lacks conserved residue(s) required for the propagation of feature annotation.</text>
</comment>
<dbReference type="EMBL" id="AFYH01108951">
    <property type="status" value="NOT_ANNOTATED_CDS"/>
    <property type="molecule type" value="Genomic_DNA"/>
</dbReference>
<evidence type="ECO:0000256" key="13">
    <source>
        <dbReference type="ARBA" id="ARBA00023180"/>
    </source>
</evidence>
<dbReference type="InterPro" id="IPR050912">
    <property type="entry name" value="LOX-like_protein"/>
</dbReference>
<evidence type="ECO:0000256" key="6">
    <source>
        <dbReference type="ARBA" id="ARBA00022723"/>
    </source>
</evidence>
<dbReference type="PANTHER" id="PTHR45817">
    <property type="entry name" value="LYSYL OXIDASE-LIKE-RELATED"/>
    <property type="match status" value="1"/>
</dbReference>
<dbReference type="Bgee" id="ENSLACG00000009846">
    <property type="expression patterns" value="Expressed in pelvic fin"/>
</dbReference>
<dbReference type="FunCoup" id="H3ANG9">
    <property type="interactions" value="157"/>
</dbReference>
<dbReference type="Proteomes" id="UP000008672">
    <property type="component" value="Unassembled WGS sequence"/>
</dbReference>
<dbReference type="Ensembl" id="ENSLACT00000011274.1">
    <property type="protein sequence ID" value="ENSLACP00000011190.1"/>
    <property type="gene ID" value="ENSLACG00000009846.1"/>
</dbReference>
<dbReference type="GO" id="GO:0030199">
    <property type="term" value="P:collagen fibril organization"/>
    <property type="evidence" value="ECO:0007669"/>
    <property type="project" value="TreeGrafter"/>
</dbReference>
<evidence type="ECO:0000256" key="11">
    <source>
        <dbReference type="ARBA" id="ARBA00023008"/>
    </source>
</evidence>
<dbReference type="Pfam" id="PF01186">
    <property type="entry name" value="Lysyl_oxidase"/>
    <property type="match status" value="1"/>
</dbReference>
<dbReference type="GO" id="GO:0005507">
    <property type="term" value="F:copper ion binding"/>
    <property type="evidence" value="ECO:0007669"/>
    <property type="project" value="InterPro"/>
</dbReference>
<feature type="disulfide bond" evidence="16">
    <location>
        <begin position="67"/>
        <end position="131"/>
    </location>
</feature>
<dbReference type="PROSITE" id="PS50287">
    <property type="entry name" value="SRCR_2"/>
    <property type="match status" value="4"/>
</dbReference>
<feature type="disulfide bond" evidence="16">
    <location>
        <begin position="261"/>
        <end position="271"/>
    </location>
</feature>
<dbReference type="InterPro" id="IPR001190">
    <property type="entry name" value="SRCR"/>
</dbReference>
<accession>H3ANG9</accession>
<dbReference type="PROSITE" id="PS00420">
    <property type="entry name" value="SRCR_1"/>
    <property type="match status" value="2"/>
</dbReference>
<dbReference type="STRING" id="7897.ENSLACP00000011190"/>
<keyword evidence="4" id="KW-0886">LTQ</keyword>
<evidence type="ECO:0000256" key="9">
    <source>
        <dbReference type="ARBA" id="ARBA00022772"/>
    </source>
</evidence>
<keyword evidence="7 17" id="KW-0732">Signal</keyword>
<keyword evidence="11" id="KW-0186">Copper</keyword>
<dbReference type="PROSITE" id="PS00926">
    <property type="entry name" value="LYSYL_OXIDASE"/>
    <property type="match status" value="1"/>
</dbReference>
<dbReference type="EC" id="1.4.3.13" evidence="14"/>
<comment type="subcellular location">
    <subcellularLocation>
        <location evidence="2">Secreted</location>
        <location evidence="2">Extracellular space</location>
    </subcellularLocation>
</comment>
<dbReference type="PRINTS" id="PR00258">
    <property type="entry name" value="SPERACTRCPTR"/>
</dbReference>
<dbReference type="FunFam" id="3.10.250.10:FF:000008">
    <property type="entry name" value="Lysyl oxidase homolog 2"/>
    <property type="match status" value="1"/>
</dbReference>
<dbReference type="EMBL" id="AFYH01108950">
    <property type="status" value="NOT_ANNOTATED_CDS"/>
    <property type="molecule type" value="Genomic_DNA"/>
</dbReference>
<protein>
    <recommendedName>
        <fullName evidence="14">protein-lysine 6-oxidase</fullName>
        <ecNumber evidence="14">1.4.3.13</ecNumber>
    </recommendedName>
</protein>
<dbReference type="Gene3D" id="3.10.250.10">
    <property type="entry name" value="SRCR-like domain"/>
    <property type="match status" value="4"/>
</dbReference>
<dbReference type="EMBL" id="AFYH01108954">
    <property type="status" value="NOT_ANNOTATED_CDS"/>
    <property type="molecule type" value="Genomic_DNA"/>
</dbReference>
<comment type="cofactor">
    <cofactor evidence="1">
        <name>Cu cation</name>
        <dbReference type="ChEBI" id="CHEBI:23378"/>
    </cofactor>
</comment>
<dbReference type="eggNOG" id="ENOG502QSX8">
    <property type="taxonomic scope" value="Eukaryota"/>
</dbReference>
<dbReference type="HOGENOM" id="CLU_002555_3_0_1"/>
<dbReference type="FunFam" id="3.10.250.10:FF:000001">
    <property type="entry name" value="Lysyl oxidase 4 isoform X1"/>
    <property type="match status" value="2"/>
</dbReference>
<dbReference type="InParanoid" id="H3ANG9"/>
<dbReference type="InterPro" id="IPR036772">
    <property type="entry name" value="SRCR-like_dom_sf"/>
</dbReference>
<keyword evidence="13" id="KW-0325">Glycoprotein</keyword>
<keyword evidence="5" id="KW-0964">Secreted</keyword>
<proteinExistence type="inferred from homology"/>
<dbReference type="InterPro" id="IPR019828">
    <property type="entry name" value="Lysyl_oxidase_CS"/>
</dbReference>
<evidence type="ECO:0000256" key="10">
    <source>
        <dbReference type="ARBA" id="ARBA00023002"/>
    </source>
</evidence>
<dbReference type="SMART" id="SM00202">
    <property type="entry name" value="SR"/>
    <property type="match status" value="4"/>
</dbReference>
<feature type="disulfide bond" evidence="16">
    <location>
        <begin position="388"/>
        <end position="398"/>
    </location>
</feature>
<feature type="disulfide bond" evidence="16">
    <location>
        <begin position="357"/>
        <end position="418"/>
    </location>
</feature>
<evidence type="ECO:0000256" key="8">
    <source>
        <dbReference type="ARBA" id="ARBA00022737"/>
    </source>
</evidence>
<evidence type="ECO:0000256" key="17">
    <source>
        <dbReference type="SAM" id="SignalP"/>
    </source>
</evidence>
<evidence type="ECO:0000256" key="14">
    <source>
        <dbReference type="ARBA" id="ARBA00038869"/>
    </source>
</evidence>
<evidence type="ECO:0000256" key="5">
    <source>
        <dbReference type="ARBA" id="ARBA00022525"/>
    </source>
</evidence>
<feature type="domain" description="SRCR" evidence="18">
    <location>
        <begin position="41"/>
        <end position="142"/>
    </location>
</feature>
<dbReference type="SUPFAM" id="SSF56487">
    <property type="entry name" value="SRCR-like"/>
    <property type="match status" value="4"/>
</dbReference>
<dbReference type="InterPro" id="IPR001695">
    <property type="entry name" value="Lysyl_oxidase"/>
</dbReference>
<feature type="chain" id="PRO_5003580464" description="protein-lysine 6-oxidase" evidence="17">
    <location>
        <begin position="24"/>
        <end position="765"/>
    </location>
</feature>
<keyword evidence="10" id="KW-0560">Oxidoreductase</keyword>
<feature type="disulfide bond" evidence="16">
    <location>
        <begin position="505"/>
        <end position="515"/>
    </location>
</feature>
<evidence type="ECO:0000256" key="4">
    <source>
        <dbReference type="ARBA" id="ARBA00022477"/>
    </source>
</evidence>
<keyword evidence="9" id="KW-0801">TPQ</keyword>
<dbReference type="EMBL" id="AFYH01108952">
    <property type="status" value="NOT_ANNOTATED_CDS"/>
    <property type="molecule type" value="Genomic_DNA"/>
</dbReference>
<keyword evidence="6" id="KW-0479">Metal-binding</keyword>
<evidence type="ECO:0000313" key="19">
    <source>
        <dbReference type="Ensembl" id="ENSLACP00000011190.1"/>
    </source>
</evidence>
<dbReference type="GO" id="GO:0005615">
    <property type="term" value="C:extracellular space"/>
    <property type="evidence" value="ECO:0007669"/>
    <property type="project" value="TreeGrafter"/>
</dbReference>
<evidence type="ECO:0000256" key="16">
    <source>
        <dbReference type="PROSITE-ProRule" id="PRU00196"/>
    </source>
</evidence>
<feature type="domain" description="SRCR" evidence="18">
    <location>
        <begin position="429"/>
        <end position="537"/>
    </location>
</feature>
<reference evidence="19" key="2">
    <citation type="submission" date="2025-08" db="UniProtKB">
        <authorList>
            <consortium name="Ensembl"/>
        </authorList>
    </citation>
    <scope>IDENTIFICATION</scope>
</reference>
<feature type="domain" description="SRCR" evidence="18">
    <location>
        <begin position="164"/>
        <end position="295"/>
    </location>
</feature>
<dbReference type="EMBL" id="AFYH01108948">
    <property type="status" value="NOT_ANNOTATED_CDS"/>
    <property type="molecule type" value="Genomic_DNA"/>
</dbReference>
<comment type="catalytic activity">
    <reaction evidence="15">
        <text>L-lysyl-[protein] + O2 + H2O = (S)-2-amino-6-oxohexanoyl-[protein] + H2O2 + NH4(+)</text>
        <dbReference type="Rhea" id="RHEA:24544"/>
        <dbReference type="Rhea" id="RHEA-COMP:9752"/>
        <dbReference type="Rhea" id="RHEA-COMP:12448"/>
        <dbReference type="ChEBI" id="CHEBI:15377"/>
        <dbReference type="ChEBI" id="CHEBI:15379"/>
        <dbReference type="ChEBI" id="CHEBI:16240"/>
        <dbReference type="ChEBI" id="CHEBI:28938"/>
        <dbReference type="ChEBI" id="CHEBI:29969"/>
        <dbReference type="ChEBI" id="CHEBI:131803"/>
        <dbReference type="EC" id="1.4.3.13"/>
    </reaction>
</comment>
<feature type="disulfide bond" evidence="16">
    <location>
        <begin position="344"/>
        <end position="408"/>
    </location>
</feature>
<feature type="signal peptide" evidence="17">
    <location>
        <begin position="1"/>
        <end position="23"/>
    </location>
</feature>
<evidence type="ECO:0000313" key="20">
    <source>
        <dbReference type="Proteomes" id="UP000008672"/>
    </source>
</evidence>
<keyword evidence="20" id="KW-1185">Reference proteome</keyword>
<reference evidence="20" key="1">
    <citation type="submission" date="2011-08" db="EMBL/GenBank/DDBJ databases">
        <title>The draft genome of Latimeria chalumnae.</title>
        <authorList>
            <person name="Di Palma F."/>
            <person name="Alfoldi J."/>
            <person name="Johnson J."/>
            <person name="Berlin A."/>
            <person name="Gnerre S."/>
            <person name="Jaffe D."/>
            <person name="MacCallum I."/>
            <person name="Young S."/>
            <person name="Walker B.J."/>
            <person name="Lander E."/>
            <person name="Lindblad-Toh K."/>
        </authorList>
    </citation>
    <scope>NUCLEOTIDE SEQUENCE [LARGE SCALE GENOMIC DNA]</scope>
    <source>
        <strain evidence="20">Wild caught</strain>
    </source>
</reference>
<evidence type="ECO:0000256" key="3">
    <source>
        <dbReference type="ARBA" id="ARBA00007492"/>
    </source>
</evidence>
<evidence type="ECO:0000256" key="1">
    <source>
        <dbReference type="ARBA" id="ARBA00001935"/>
    </source>
</evidence>
<comment type="similarity">
    <text evidence="3">Belongs to the lysyl oxidase family.</text>
</comment>
<gene>
    <name evidence="19" type="primary">LOXL4</name>
</gene>
<evidence type="ECO:0000256" key="12">
    <source>
        <dbReference type="ARBA" id="ARBA00023157"/>
    </source>
</evidence>
<keyword evidence="12 16" id="KW-1015">Disulfide bond</keyword>
<organism evidence="19 20">
    <name type="scientific">Latimeria chalumnae</name>
    <name type="common">Coelacanth</name>
    <dbReference type="NCBI Taxonomy" id="7897"/>
    <lineage>
        <taxon>Eukaryota</taxon>
        <taxon>Metazoa</taxon>
        <taxon>Chordata</taxon>
        <taxon>Craniata</taxon>
        <taxon>Vertebrata</taxon>
        <taxon>Euteleostomi</taxon>
        <taxon>Coelacanthiformes</taxon>
        <taxon>Coelacanthidae</taxon>
        <taxon>Latimeria</taxon>
    </lineage>
</organism>
<dbReference type="OMA" id="DHWGLSE"/>
<feature type="disulfide bond" evidence="16">
    <location>
        <begin position="80"/>
        <end position="141"/>
    </location>
</feature>
<dbReference type="EMBL" id="AFYH01108955">
    <property type="status" value="NOT_ANNOTATED_CDS"/>
    <property type="molecule type" value="Genomic_DNA"/>
</dbReference>
<dbReference type="PRINTS" id="PR00074">
    <property type="entry name" value="LYSYLOXIDASE"/>
</dbReference>
<dbReference type="Pfam" id="PF00530">
    <property type="entry name" value="SRCR"/>
    <property type="match status" value="4"/>
</dbReference>
<feature type="disulfide bond" evidence="16">
    <location>
        <begin position="111"/>
        <end position="121"/>
    </location>
</feature>
<dbReference type="EMBL" id="AFYH01108949">
    <property type="status" value="NOT_ANNOTATED_CDS"/>
    <property type="molecule type" value="Genomic_DNA"/>
</dbReference>
<reference evidence="19" key="3">
    <citation type="submission" date="2025-09" db="UniProtKB">
        <authorList>
            <consortium name="Ensembl"/>
        </authorList>
    </citation>
    <scope>IDENTIFICATION</scope>
</reference>
<dbReference type="GO" id="GO:0004720">
    <property type="term" value="F:protein-lysine 6-oxidase activity"/>
    <property type="evidence" value="ECO:0007669"/>
    <property type="project" value="UniProtKB-EC"/>
</dbReference>
<evidence type="ECO:0000256" key="15">
    <source>
        <dbReference type="ARBA" id="ARBA00047861"/>
    </source>
</evidence>
<evidence type="ECO:0000256" key="7">
    <source>
        <dbReference type="ARBA" id="ARBA00022729"/>
    </source>
</evidence>